<proteinExistence type="predicted"/>
<evidence type="ECO:0000313" key="2">
    <source>
        <dbReference type="Proteomes" id="UP000299102"/>
    </source>
</evidence>
<organism evidence="1 2">
    <name type="scientific">Eumeta variegata</name>
    <name type="common">Bagworm moth</name>
    <name type="synonym">Eumeta japonica</name>
    <dbReference type="NCBI Taxonomy" id="151549"/>
    <lineage>
        <taxon>Eukaryota</taxon>
        <taxon>Metazoa</taxon>
        <taxon>Ecdysozoa</taxon>
        <taxon>Arthropoda</taxon>
        <taxon>Hexapoda</taxon>
        <taxon>Insecta</taxon>
        <taxon>Pterygota</taxon>
        <taxon>Neoptera</taxon>
        <taxon>Endopterygota</taxon>
        <taxon>Lepidoptera</taxon>
        <taxon>Glossata</taxon>
        <taxon>Ditrysia</taxon>
        <taxon>Tineoidea</taxon>
        <taxon>Psychidae</taxon>
        <taxon>Oiketicinae</taxon>
        <taxon>Eumeta</taxon>
    </lineage>
</organism>
<dbReference type="AlphaFoldDB" id="A0A4C1SL90"/>
<protein>
    <submittedName>
        <fullName evidence="1">Uncharacterized protein</fullName>
    </submittedName>
</protein>
<gene>
    <name evidence="1" type="ORF">EVAR_97144_1</name>
</gene>
<accession>A0A4C1SL90</accession>
<keyword evidence="2" id="KW-1185">Reference proteome</keyword>
<reference evidence="1 2" key="1">
    <citation type="journal article" date="2019" name="Commun. Biol.">
        <title>The bagworm genome reveals a unique fibroin gene that provides high tensile strength.</title>
        <authorList>
            <person name="Kono N."/>
            <person name="Nakamura H."/>
            <person name="Ohtoshi R."/>
            <person name="Tomita M."/>
            <person name="Numata K."/>
            <person name="Arakawa K."/>
        </authorList>
    </citation>
    <scope>NUCLEOTIDE SEQUENCE [LARGE SCALE GENOMIC DNA]</scope>
</reference>
<comment type="caution">
    <text evidence="1">The sequence shown here is derived from an EMBL/GenBank/DDBJ whole genome shotgun (WGS) entry which is preliminary data.</text>
</comment>
<dbReference type="EMBL" id="BGZK01003570">
    <property type="protein sequence ID" value="GBP02656.1"/>
    <property type="molecule type" value="Genomic_DNA"/>
</dbReference>
<evidence type="ECO:0000313" key="1">
    <source>
        <dbReference type="EMBL" id="GBP02656.1"/>
    </source>
</evidence>
<name>A0A4C1SL90_EUMVA</name>
<dbReference type="Proteomes" id="UP000299102">
    <property type="component" value="Unassembled WGS sequence"/>
</dbReference>
<sequence length="110" mass="11881">MLTIDSGTGSAGTRVEVPIALPSMGNEKIVVEIDMSYWRVIESCPMTPISLGPGAIAITSMSPMSCSHKVLGLCLTIESTVLIMCSLRQSWVLRDFLTQSNGSNYDAYAY</sequence>